<dbReference type="PANTHER" id="PTHR14628:SF1">
    <property type="entry name" value="BEN DOMAIN-CONTAINING PROTEIN 5"/>
    <property type="match status" value="1"/>
</dbReference>
<sequence>MITHAKVRYEDDRKLAIVDVGDIENFKPEHAKDFKSKFFYSVKWTDPDGTSDYYRARILALGESEDDLEGEGGSRQRPRFEKMAYSPDGGSEDEDDVQPERPVKKPSGPKQELLDMLKRKKDDICRKEETATKKQKKRETYDDRGSLVSELKNKLQRLEQLMDRKSKKIEQLQNKNNTLEKEAMELRRLNVRLQEKILTALDEGKGNSRAACSIKSKPEHSRMELIDIDMDVIPRETTPPPDDCPRKENATVDIGSGLRINSCAWSHIQGHQKDSLFVKDLLLGIWPKEQLKNRSLQGKRCPRFPDRPAKTPLTPWKVEVMRDCYRRRLQRQGIPENLVPAALKQLNHFVVEKLADLERMAKREKDNLKPQESCHPDCKCANEYLDQLLQYQQVTELSDKELFKRVVPVSLREQVAQWFRLIGHRAHTKEEFQHSFCGEFLPANYEWRLRRELELRTQHPHKSLLEYARATDELYRLANLHATNAEKLKRITRQGHLTFAAHFRGCMFADAEELATGA</sequence>
<name>A0A9J6F3Z1_RHIMP</name>
<feature type="domain" description="BEN" evidence="3">
    <location>
        <begin position="255"/>
        <end position="361"/>
    </location>
</feature>
<accession>A0A9J6F3Z1</accession>
<dbReference type="SMART" id="SM01025">
    <property type="entry name" value="BEN"/>
    <property type="match status" value="1"/>
</dbReference>
<reference evidence="4" key="1">
    <citation type="journal article" date="2020" name="Cell">
        <title>Large-Scale Comparative Analyses of Tick Genomes Elucidate Their Genetic Diversity and Vector Capacities.</title>
        <authorList>
            <consortium name="Tick Genome and Microbiome Consortium (TIGMIC)"/>
            <person name="Jia N."/>
            <person name="Wang J."/>
            <person name="Shi W."/>
            <person name="Du L."/>
            <person name="Sun Y."/>
            <person name="Zhan W."/>
            <person name="Jiang J.F."/>
            <person name="Wang Q."/>
            <person name="Zhang B."/>
            <person name="Ji P."/>
            <person name="Bell-Sakyi L."/>
            <person name="Cui X.M."/>
            <person name="Yuan T.T."/>
            <person name="Jiang B.G."/>
            <person name="Yang W.F."/>
            <person name="Lam T.T."/>
            <person name="Chang Q.C."/>
            <person name="Ding S.J."/>
            <person name="Wang X.J."/>
            <person name="Zhu J.G."/>
            <person name="Ruan X.D."/>
            <person name="Zhao L."/>
            <person name="Wei J.T."/>
            <person name="Ye R.Z."/>
            <person name="Que T.C."/>
            <person name="Du C.H."/>
            <person name="Zhou Y.H."/>
            <person name="Cheng J.X."/>
            <person name="Dai P.F."/>
            <person name="Guo W.B."/>
            <person name="Han X.H."/>
            <person name="Huang E.J."/>
            <person name="Li L.F."/>
            <person name="Wei W."/>
            <person name="Gao Y.C."/>
            <person name="Liu J.Z."/>
            <person name="Shao H.Z."/>
            <person name="Wang X."/>
            <person name="Wang C.C."/>
            <person name="Yang T.C."/>
            <person name="Huo Q.B."/>
            <person name="Li W."/>
            <person name="Chen H.Y."/>
            <person name="Chen S.E."/>
            <person name="Zhou L.G."/>
            <person name="Ni X.B."/>
            <person name="Tian J.H."/>
            <person name="Sheng Y."/>
            <person name="Liu T."/>
            <person name="Pan Y.S."/>
            <person name="Xia L.Y."/>
            <person name="Li J."/>
            <person name="Zhao F."/>
            <person name="Cao W.C."/>
        </authorList>
    </citation>
    <scope>NUCLEOTIDE SEQUENCE</scope>
    <source>
        <strain evidence="4">Rmic-2018</strain>
    </source>
</reference>
<feature type="compositionally biased region" description="Basic and acidic residues" evidence="2">
    <location>
        <begin position="72"/>
        <end position="82"/>
    </location>
</feature>
<dbReference type="AlphaFoldDB" id="A0A9J6F3Z1"/>
<evidence type="ECO:0000313" key="5">
    <source>
        <dbReference type="Proteomes" id="UP000821866"/>
    </source>
</evidence>
<dbReference type="VEuPathDB" id="VectorBase:LOC119167528"/>
<dbReference type="GO" id="GO:0003677">
    <property type="term" value="F:DNA binding"/>
    <property type="evidence" value="ECO:0007669"/>
    <property type="project" value="InterPro"/>
</dbReference>
<dbReference type="Pfam" id="PF10523">
    <property type="entry name" value="BEN"/>
    <property type="match status" value="1"/>
</dbReference>
<dbReference type="InterPro" id="IPR018379">
    <property type="entry name" value="BEN_domain"/>
</dbReference>
<protein>
    <recommendedName>
        <fullName evidence="3">BEN domain-containing protein</fullName>
    </recommendedName>
</protein>
<organism evidence="4 5">
    <name type="scientific">Rhipicephalus microplus</name>
    <name type="common">Cattle tick</name>
    <name type="synonym">Boophilus microplus</name>
    <dbReference type="NCBI Taxonomy" id="6941"/>
    <lineage>
        <taxon>Eukaryota</taxon>
        <taxon>Metazoa</taxon>
        <taxon>Ecdysozoa</taxon>
        <taxon>Arthropoda</taxon>
        <taxon>Chelicerata</taxon>
        <taxon>Arachnida</taxon>
        <taxon>Acari</taxon>
        <taxon>Parasitiformes</taxon>
        <taxon>Ixodida</taxon>
        <taxon>Ixodoidea</taxon>
        <taxon>Ixodidae</taxon>
        <taxon>Rhipicephalinae</taxon>
        <taxon>Rhipicephalus</taxon>
        <taxon>Boophilus</taxon>
    </lineage>
</organism>
<dbReference type="EMBL" id="JABSTU010000001">
    <property type="protein sequence ID" value="KAH8040917.1"/>
    <property type="molecule type" value="Genomic_DNA"/>
</dbReference>
<evidence type="ECO:0000256" key="1">
    <source>
        <dbReference type="SAM" id="Coils"/>
    </source>
</evidence>
<evidence type="ECO:0000256" key="2">
    <source>
        <dbReference type="SAM" id="MobiDB-lite"/>
    </source>
</evidence>
<dbReference type="InterPro" id="IPR040391">
    <property type="entry name" value="BEND5"/>
</dbReference>
<feature type="region of interest" description="Disordered" evidence="2">
    <location>
        <begin position="64"/>
        <end position="113"/>
    </location>
</feature>
<keyword evidence="1" id="KW-0175">Coiled coil</keyword>
<proteinExistence type="predicted"/>
<comment type="caution">
    <text evidence="4">The sequence shown here is derived from an EMBL/GenBank/DDBJ whole genome shotgun (WGS) entry which is preliminary data.</text>
</comment>
<feature type="coiled-coil region" evidence="1">
    <location>
        <begin position="148"/>
        <end position="203"/>
    </location>
</feature>
<keyword evidence="5" id="KW-1185">Reference proteome</keyword>
<gene>
    <name evidence="4" type="ORF">HPB51_013087</name>
</gene>
<evidence type="ECO:0000313" key="4">
    <source>
        <dbReference type="EMBL" id="KAH8040917.1"/>
    </source>
</evidence>
<dbReference type="Proteomes" id="UP000821866">
    <property type="component" value="Chromosome 1"/>
</dbReference>
<dbReference type="PANTHER" id="PTHR14628">
    <property type="entry name" value="BEN DOMAIN-CONTAINING PROTEIN 5"/>
    <property type="match status" value="1"/>
</dbReference>
<dbReference type="GO" id="GO:0045892">
    <property type="term" value="P:negative regulation of DNA-templated transcription"/>
    <property type="evidence" value="ECO:0007669"/>
    <property type="project" value="InterPro"/>
</dbReference>
<evidence type="ECO:0000259" key="3">
    <source>
        <dbReference type="PROSITE" id="PS51457"/>
    </source>
</evidence>
<dbReference type="PROSITE" id="PS51457">
    <property type="entry name" value="BEN"/>
    <property type="match status" value="1"/>
</dbReference>
<dbReference type="Gene3D" id="1.10.10.2590">
    <property type="entry name" value="BEN domain"/>
    <property type="match status" value="1"/>
</dbReference>
<reference evidence="4" key="2">
    <citation type="submission" date="2021-09" db="EMBL/GenBank/DDBJ databases">
        <authorList>
            <person name="Jia N."/>
            <person name="Wang J."/>
            <person name="Shi W."/>
            <person name="Du L."/>
            <person name="Sun Y."/>
            <person name="Zhan W."/>
            <person name="Jiang J."/>
            <person name="Wang Q."/>
            <person name="Zhang B."/>
            <person name="Ji P."/>
            <person name="Sakyi L.B."/>
            <person name="Cui X."/>
            <person name="Yuan T."/>
            <person name="Jiang B."/>
            <person name="Yang W."/>
            <person name="Lam T.T.-Y."/>
            <person name="Chang Q."/>
            <person name="Ding S."/>
            <person name="Wang X."/>
            <person name="Zhu J."/>
            <person name="Ruan X."/>
            <person name="Zhao L."/>
            <person name="Wei J."/>
            <person name="Que T."/>
            <person name="Du C."/>
            <person name="Cheng J."/>
            <person name="Dai P."/>
            <person name="Han X."/>
            <person name="Huang E."/>
            <person name="Gao Y."/>
            <person name="Liu J."/>
            <person name="Shao H."/>
            <person name="Ye R."/>
            <person name="Li L."/>
            <person name="Wei W."/>
            <person name="Wang X."/>
            <person name="Wang C."/>
            <person name="Huo Q."/>
            <person name="Li W."/>
            <person name="Guo W."/>
            <person name="Chen H."/>
            <person name="Chen S."/>
            <person name="Zhou L."/>
            <person name="Zhou L."/>
            <person name="Ni X."/>
            <person name="Tian J."/>
            <person name="Zhou Y."/>
            <person name="Sheng Y."/>
            <person name="Liu T."/>
            <person name="Pan Y."/>
            <person name="Xia L."/>
            <person name="Li J."/>
            <person name="Zhao F."/>
            <person name="Cao W."/>
        </authorList>
    </citation>
    <scope>NUCLEOTIDE SEQUENCE</scope>
    <source>
        <strain evidence="4">Rmic-2018</strain>
        <tissue evidence="4">Larvae</tissue>
    </source>
</reference>